<evidence type="ECO:0000313" key="1">
    <source>
        <dbReference type="EMBL" id="MFC4690933.1"/>
    </source>
</evidence>
<sequence length="431" mass="50196">MEENIIKLKKKLEGSNISFEEIVPENPDFPNRIVFEIPSAREKNECLLIFREEPLNQALDCEFEKFRFIQGYEAIWSKENQIIEAEISNVDNPSRFFFNRLDELINKPEEVDDDEETEEVVSINLPSIDGYILTIGYCSKEFGFLSGSRERGPRRGISRRITIKIQNSKISTHDRALEILEKIANSIFFQIDLAFEIPISLQTQRESWIERTQKRRRKQLFVDESATISEPKYEYDSEPISLYWYAKESGQMPIFQYLAFYQTTEFYFPIYSSFEAKQKIQGLIKDPRFNPNRDADITKIISTINANGGGKSFGKERDQLKATISACTNNIELKDFFSSDQNRFDFFAENKGKNLAKHKLSVKNETADLVAEVSERIYEIRCRIVHSKASEGDFEVLLPYSNEVKKMNYDIELIEFIARKVLITSSRPIKL</sequence>
<name>A0ABV9LA90_9FLAO</name>
<gene>
    <name evidence="1" type="ORF">ACFO5T_10880</name>
</gene>
<evidence type="ECO:0008006" key="3">
    <source>
        <dbReference type="Google" id="ProtNLM"/>
    </source>
</evidence>
<evidence type="ECO:0000313" key="2">
    <source>
        <dbReference type="Proteomes" id="UP001595878"/>
    </source>
</evidence>
<comment type="caution">
    <text evidence="1">The sequence shown here is derived from an EMBL/GenBank/DDBJ whole genome shotgun (WGS) entry which is preliminary data.</text>
</comment>
<dbReference type="RefSeq" id="WP_380034324.1">
    <property type="nucleotide sequence ID" value="NZ_JBHSHB010000021.1"/>
</dbReference>
<dbReference type="Proteomes" id="UP001595878">
    <property type="component" value="Unassembled WGS sequence"/>
</dbReference>
<reference evidence="2" key="1">
    <citation type="journal article" date="2019" name="Int. J. Syst. Evol. Microbiol.">
        <title>The Global Catalogue of Microorganisms (GCM) 10K type strain sequencing project: providing services to taxonomists for standard genome sequencing and annotation.</title>
        <authorList>
            <consortium name="The Broad Institute Genomics Platform"/>
            <consortium name="The Broad Institute Genome Sequencing Center for Infectious Disease"/>
            <person name="Wu L."/>
            <person name="Ma J."/>
        </authorList>
    </citation>
    <scope>NUCLEOTIDE SEQUENCE [LARGE SCALE GENOMIC DNA]</scope>
    <source>
        <strain evidence="2">CGMCC 4.7427</strain>
    </source>
</reference>
<keyword evidence="2" id="KW-1185">Reference proteome</keyword>
<accession>A0ABV9LA90</accession>
<proteinExistence type="predicted"/>
<protein>
    <recommendedName>
        <fullName evidence="3">Apea-like HEPN domain-containing protein</fullName>
    </recommendedName>
</protein>
<organism evidence="1 2">
    <name type="scientific">Dokdonia genika</name>
    <dbReference type="NCBI Taxonomy" id="308113"/>
    <lineage>
        <taxon>Bacteria</taxon>
        <taxon>Pseudomonadati</taxon>
        <taxon>Bacteroidota</taxon>
        <taxon>Flavobacteriia</taxon>
        <taxon>Flavobacteriales</taxon>
        <taxon>Flavobacteriaceae</taxon>
        <taxon>Dokdonia</taxon>
    </lineage>
</organism>
<dbReference type="EMBL" id="JBHSHB010000021">
    <property type="protein sequence ID" value="MFC4690933.1"/>
    <property type="molecule type" value="Genomic_DNA"/>
</dbReference>